<dbReference type="EMBL" id="MFZM01000022">
    <property type="protein sequence ID" value="OGK23307.1"/>
    <property type="molecule type" value="Genomic_DNA"/>
</dbReference>
<dbReference type="PROSITE" id="PS50005">
    <property type="entry name" value="TPR"/>
    <property type="match status" value="2"/>
</dbReference>
<accession>A0A1F7GW47</accession>
<evidence type="ECO:0000256" key="2">
    <source>
        <dbReference type="ARBA" id="ARBA00022803"/>
    </source>
</evidence>
<feature type="repeat" description="TPR" evidence="3">
    <location>
        <begin position="571"/>
        <end position="604"/>
    </location>
</feature>
<gene>
    <name evidence="6" type="ORF">A3C24_03885</name>
</gene>
<evidence type="ECO:0000313" key="6">
    <source>
        <dbReference type="EMBL" id="OGK23307.1"/>
    </source>
</evidence>
<organism evidence="6 7">
    <name type="scientific">Candidatus Roizmanbacteria bacterium RIFCSPHIGHO2_02_FULL_37_24</name>
    <dbReference type="NCBI Taxonomy" id="1802037"/>
    <lineage>
        <taxon>Bacteria</taxon>
        <taxon>Candidatus Roizmaniibacteriota</taxon>
    </lineage>
</organism>
<evidence type="ECO:0000256" key="4">
    <source>
        <dbReference type="SAM" id="MobiDB-lite"/>
    </source>
</evidence>
<feature type="region of interest" description="Disordered" evidence="4">
    <location>
        <begin position="624"/>
        <end position="680"/>
    </location>
</feature>
<reference evidence="6 7" key="1">
    <citation type="journal article" date="2016" name="Nat. Commun.">
        <title>Thousands of microbial genomes shed light on interconnected biogeochemical processes in an aquifer system.</title>
        <authorList>
            <person name="Anantharaman K."/>
            <person name="Brown C.T."/>
            <person name="Hug L.A."/>
            <person name="Sharon I."/>
            <person name="Castelle C.J."/>
            <person name="Probst A.J."/>
            <person name="Thomas B.C."/>
            <person name="Singh A."/>
            <person name="Wilkins M.J."/>
            <person name="Karaoz U."/>
            <person name="Brodie E.L."/>
            <person name="Williams K.H."/>
            <person name="Hubbard S.S."/>
            <person name="Banfield J.F."/>
        </authorList>
    </citation>
    <scope>NUCLEOTIDE SEQUENCE [LARGE SCALE GENOMIC DNA]</scope>
</reference>
<dbReference type="InterPro" id="IPR011990">
    <property type="entry name" value="TPR-like_helical_dom_sf"/>
</dbReference>
<dbReference type="Pfam" id="PF13414">
    <property type="entry name" value="TPR_11"/>
    <property type="match status" value="1"/>
</dbReference>
<feature type="transmembrane region" description="Helical" evidence="5">
    <location>
        <begin position="350"/>
        <end position="367"/>
    </location>
</feature>
<feature type="transmembrane region" description="Helical" evidence="5">
    <location>
        <begin position="69"/>
        <end position="88"/>
    </location>
</feature>
<feature type="transmembrane region" description="Helical" evidence="5">
    <location>
        <begin position="203"/>
        <end position="222"/>
    </location>
</feature>
<protein>
    <submittedName>
        <fullName evidence="6">Uncharacterized protein</fullName>
    </submittedName>
</protein>
<dbReference type="PANTHER" id="PTHR22904:SF523">
    <property type="entry name" value="STRESS-INDUCED-PHOSPHOPROTEIN 1"/>
    <property type="match status" value="1"/>
</dbReference>
<feature type="transmembrane region" description="Helical" evidence="5">
    <location>
        <begin position="326"/>
        <end position="344"/>
    </location>
</feature>
<feature type="transmembrane region" description="Helical" evidence="5">
    <location>
        <begin position="169"/>
        <end position="191"/>
    </location>
</feature>
<sequence length="680" mass="77019">MNKFLNNLQKWVLIITLFLFPLFFLPITQEFFSTNKFFLLVCGTLIFFALGAIKLLFTRKISLPKTPFDKLLIIFFVVGIISIIFSSPNKLQALYRIPDGLGPLLALILLYFALVSLPGNKNKMLIFNILRISSYILGVIVIIFFFNPLSGAQLPPELEFLKSKTFSPLGSRFDTLVFLSFFALTEISMVFQYIKEKKSFIANIIYTVLLLIAIGITSYTIIKPPDISSRVQLPPAAISWFAAIETLKSPRTALVGVGLDNYASIFTLVKPASHNLTDIWQLNFSVSRSTLLHIWTTMGILGLLTMLLLIVYVIRELHNLYVQKDTMTNLFIVLGLVVLCVLLFLPPSYVIFFMLFVYLAALTNLINKQEHMSSFQTIDLKNLPAIRIIITIVTLTLIGGCSFLALRVYAAEYYFKQSINAFRRNDGRTVYNSQTRAIQLNPTNEMYHTQFSQVNLLLANNLAKKEKLTDQDRQAIAQFIRQSILEAKRVVQLNPQKAAHWNNLALIYRNIINVAQGADAWTIATYRRAMILDPNNPLLRLNVGGVFYSLENYEEAALSFEQAVALKPDWANAQYNLAWAQFQNKKYDQAVLTMQNVLTLLPNKDSEDYKLAQQNLEEFKKKLPEATEASQEGELQIEKPQGPVISPPIELPKESGPETELKDQPTTQEVTPQVSPTPTP</sequence>
<evidence type="ECO:0000256" key="5">
    <source>
        <dbReference type="SAM" id="Phobius"/>
    </source>
</evidence>
<feature type="transmembrane region" description="Helical" evidence="5">
    <location>
        <begin position="388"/>
        <end position="410"/>
    </location>
</feature>
<comment type="caution">
    <text evidence="6">The sequence shown here is derived from an EMBL/GenBank/DDBJ whole genome shotgun (WGS) entry which is preliminary data.</text>
</comment>
<feature type="transmembrane region" description="Helical" evidence="5">
    <location>
        <begin position="12"/>
        <end position="31"/>
    </location>
</feature>
<name>A0A1F7GW47_9BACT</name>
<dbReference type="AlphaFoldDB" id="A0A1F7GW47"/>
<dbReference type="Gene3D" id="1.25.40.10">
    <property type="entry name" value="Tetratricopeptide repeat domain"/>
    <property type="match status" value="1"/>
</dbReference>
<feature type="transmembrane region" description="Helical" evidence="5">
    <location>
        <begin position="129"/>
        <end position="149"/>
    </location>
</feature>
<dbReference type="InterPro" id="IPR019734">
    <property type="entry name" value="TPR_rpt"/>
</dbReference>
<keyword evidence="5" id="KW-0812">Transmembrane</keyword>
<feature type="transmembrane region" description="Helical" evidence="5">
    <location>
        <begin position="37"/>
        <end position="57"/>
    </location>
</feature>
<dbReference type="Proteomes" id="UP000177159">
    <property type="component" value="Unassembled WGS sequence"/>
</dbReference>
<feature type="transmembrane region" description="Helical" evidence="5">
    <location>
        <begin position="292"/>
        <end position="314"/>
    </location>
</feature>
<keyword evidence="2 3" id="KW-0802">TPR repeat</keyword>
<dbReference type="SUPFAM" id="SSF48452">
    <property type="entry name" value="TPR-like"/>
    <property type="match status" value="1"/>
</dbReference>
<keyword evidence="1" id="KW-0677">Repeat</keyword>
<feature type="repeat" description="TPR" evidence="3">
    <location>
        <begin position="537"/>
        <end position="570"/>
    </location>
</feature>
<keyword evidence="5" id="KW-0472">Membrane</keyword>
<dbReference type="PANTHER" id="PTHR22904">
    <property type="entry name" value="TPR REPEAT CONTAINING PROTEIN"/>
    <property type="match status" value="1"/>
</dbReference>
<evidence type="ECO:0000256" key="3">
    <source>
        <dbReference type="PROSITE-ProRule" id="PRU00339"/>
    </source>
</evidence>
<proteinExistence type="predicted"/>
<evidence type="ECO:0000313" key="7">
    <source>
        <dbReference type="Proteomes" id="UP000177159"/>
    </source>
</evidence>
<dbReference type="GO" id="GO:0051879">
    <property type="term" value="F:Hsp90 protein binding"/>
    <property type="evidence" value="ECO:0007669"/>
    <property type="project" value="TreeGrafter"/>
</dbReference>
<keyword evidence="5" id="KW-1133">Transmembrane helix</keyword>
<feature type="compositionally biased region" description="Basic and acidic residues" evidence="4">
    <location>
        <begin position="651"/>
        <end position="663"/>
    </location>
</feature>
<evidence type="ECO:0000256" key="1">
    <source>
        <dbReference type="ARBA" id="ARBA00022737"/>
    </source>
</evidence>
<dbReference type="SMART" id="SM00028">
    <property type="entry name" value="TPR"/>
    <property type="match status" value="3"/>
</dbReference>
<feature type="compositionally biased region" description="Polar residues" evidence="4">
    <location>
        <begin position="664"/>
        <end position="674"/>
    </location>
</feature>
<feature type="transmembrane region" description="Helical" evidence="5">
    <location>
        <begin position="100"/>
        <end position="117"/>
    </location>
</feature>